<feature type="compositionally biased region" description="Basic and acidic residues" evidence="1">
    <location>
        <begin position="27"/>
        <end position="82"/>
    </location>
</feature>
<reference evidence="3" key="1">
    <citation type="submission" date="2015-10" db="EMBL/GenBank/DDBJ databases">
        <authorList>
            <person name="Ju K.-S."/>
            <person name="Doroghazi J.R."/>
            <person name="Metcalf W.W."/>
        </authorList>
    </citation>
    <scope>NUCLEOTIDE SEQUENCE [LARGE SCALE GENOMIC DNA]</scope>
    <source>
        <strain evidence="3">NRRL 3151</strain>
    </source>
</reference>
<dbReference type="RefSeq" id="WP_062711321.1">
    <property type="nucleotide sequence ID" value="NZ_LLZG01000377.1"/>
</dbReference>
<keyword evidence="3" id="KW-1185">Reference proteome</keyword>
<feature type="region of interest" description="Disordered" evidence="1">
    <location>
        <begin position="20"/>
        <end position="82"/>
    </location>
</feature>
<evidence type="ECO:0000313" key="3">
    <source>
        <dbReference type="Proteomes" id="UP000053923"/>
    </source>
</evidence>
<feature type="region of interest" description="Disordered" evidence="1">
    <location>
        <begin position="183"/>
        <end position="208"/>
    </location>
</feature>
<organism evidence="2 3">
    <name type="scientific">Streptomyces regalis</name>
    <dbReference type="NCBI Taxonomy" id="68262"/>
    <lineage>
        <taxon>Bacteria</taxon>
        <taxon>Bacillati</taxon>
        <taxon>Actinomycetota</taxon>
        <taxon>Actinomycetes</taxon>
        <taxon>Kitasatosporales</taxon>
        <taxon>Streptomycetaceae</taxon>
        <taxon>Streptomyces</taxon>
    </lineage>
</organism>
<gene>
    <name evidence="2" type="ORF">ADL12_37675</name>
</gene>
<evidence type="ECO:0000313" key="2">
    <source>
        <dbReference type="EMBL" id="KUL24342.1"/>
    </source>
</evidence>
<evidence type="ECO:0000256" key="1">
    <source>
        <dbReference type="SAM" id="MobiDB-lite"/>
    </source>
</evidence>
<dbReference type="EMBL" id="LLZG01000377">
    <property type="protein sequence ID" value="KUL24342.1"/>
    <property type="molecule type" value="Genomic_DNA"/>
</dbReference>
<proteinExistence type="predicted"/>
<dbReference type="AlphaFoldDB" id="A0A117MLR7"/>
<name>A0A117MLR7_9ACTN</name>
<dbReference type="Proteomes" id="UP000053923">
    <property type="component" value="Unassembled WGS sequence"/>
</dbReference>
<comment type="caution">
    <text evidence="2">The sequence shown here is derived from an EMBL/GenBank/DDBJ whole genome shotgun (WGS) entry which is preliminary data.</text>
</comment>
<feature type="compositionally biased region" description="Polar residues" evidence="1">
    <location>
        <begin position="198"/>
        <end position="208"/>
    </location>
</feature>
<sequence>MTRVVDDRYWTFRRELWWTSRQSSRAQTEHEQMRQRQEKAKEAAEERKKQQEAEAELRRKKWEEEDRRRRAEEAAARRKVQEEERRVLMEKLLQHRAEEVARRAREQAEQEEKERQALEMARAWWGRLSREQMEELFAAVADRAWHEEQLRVEIPEKPSMAAHFAYGVPLYSRDRYHSLYGIARPCPESAPSHRSRRATASWSATPRR</sequence>
<dbReference type="OrthoDB" id="4916564at2"/>
<protein>
    <submittedName>
        <fullName evidence="2">Uncharacterized protein</fullName>
    </submittedName>
</protein>
<accession>A0A117MLR7</accession>